<feature type="transmembrane region" description="Helical" evidence="1">
    <location>
        <begin position="129"/>
        <end position="147"/>
    </location>
</feature>
<organism evidence="2 3">
    <name type="scientific">Methylobacillus methanolivorans</name>
    <dbReference type="NCBI Taxonomy" id="1848927"/>
    <lineage>
        <taxon>Bacteria</taxon>
        <taxon>Pseudomonadati</taxon>
        <taxon>Pseudomonadota</taxon>
        <taxon>Betaproteobacteria</taxon>
        <taxon>Nitrosomonadales</taxon>
        <taxon>Methylophilaceae</taxon>
        <taxon>Methylobacillus</taxon>
    </lineage>
</organism>
<comment type="caution">
    <text evidence="2">The sequence shown here is derived from an EMBL/GenBank/DDBJ whole genome shotgun (WGS) entry which is preliminary data.</text>
</comment>
<reference evidence="2 3" key="1">
    <citation type="submission" date="2024-11" db="EMBL/GenBank/DDBJ databases">
        <authorList>
            <person name="Kaparullina E.N."/>
            <person name="Delegan Y.A."/>
            <person name="Doronina N.V."/>
        </authorList>
    </citation>
    <scope>NUCLEOTIDE SEQUENCE [LARGE SCALE GENOMIC DNA]</scope>
    <source>
        <strain evidence="2 3">7sh_L</strain>
    </source>
</reference>
<feature type="transmembrane region" description="Helical" evidence="1">
    <location>
        <begin position="154"/>
        <end position="171"/>
    </location>
</feature>
<dbReference type="Proteomes" id="UP001617669">
    <property type="component" value="Unassembled WGS sequence"/>
</dbReference>
<dbReference type="EMBL" id="JBIWXY010000001">
    <property type="protein sequence ID" value="MFJ5446433.1"/>
    <property type="molecule type" value="Genomic_DNA"/>
</dbReference>
<name>A0ABW8GNE2_9PROT</name>
<keyword evidence="3" id="KW-1185">Reference proteome</keyword>
<protein>
    <recommendedName>
        <fullName evidence="4">Glycosyltransferase RgtA/B/C/D-like domain-containing protein</fullName>
    </recommendedName>
</protein>
<evidence type="ECO:0000313" key="3">
    <source>
        <dbReference type="Proteomes" id="UP001617669"/>
    </source>
</evidence>
<keyword evidence="1" id="KW-1133">Transmembrane helix</keyword>
<accession>A0ABW8GNE2</accession>
<evidence type="ECO:0000256" key="1">
    <source>
        <dbReference type="SAM" id="Phobius"/>
    </source>
</evidence>
<dbReference type="RefSeq" id="WP_400881712.1">
    <property type="nucleotide sequence ID" value="NZ_JBIWXY010000001.1"/>
</dbReference>
<feature type="transmembrane region" description="Helical" evidence="1">
    <location>
        <begin position="204"/>
        <end position="222"/>
    </location>
</feature>
<feature type="transmembrane region" description="Helical" evidence="1">
    <location>
        <begin position="393"/>
        <end position="416"/>
    </location>
</feature>
<feature type="transmembrane region" description="Helical" evidence="1">
    <location>
        <begin position="12"/>
        <end position="30"/>
    </location>
</feature>
<feature type="transmembrane region" description="Helical" evidence="1">
    <location>
        <begin position="177"/>
        <end position="197"/>
    </location>
</feature>
<evidence type="ECO:0000313" key="2">
    <source>
        <dbReference type="EMBL" id="MFJ5446433.1"/>
    </source>
</evidence>
<sequence length="428" mass="48799">MQNFLANKLKCFLPFIFFLMAFFVFQKNIFNTVNKDFFDSFQKDSEALVVGGIVADELGIEKNAWGLGFIGMNGEFQYPNNIMDSYEAFSNKEKALNAIYSPYVSQVGGLGVFYSTLQKVFSFKSISRLQYFPSAIFAFLVVAFYYLHRRIYGARYALIFSLVLVLSPWVVSFARNLYWSPFMWLLPLFFGTLAYAVTSPKVRIFFYFLIFISFFAKCLSGYEYITSITLLACSPFMLGPFFNGESKPCMKPALIVFVLCVLGFICAFVIHAKMRGETIAEGVVAIYKQDVKRRTYSDPSNFDAAYAESLSTSPIAVVKTYVTSWRTPLVAEVSGKSFKVLIIIAILGLWIKKKIKHKTFVRDFALIAYMSLIPLSWYVMAKGHSHIHTHMNYVLWYLGFVPALFYVCVNAIVVTFKAVPQYIKSLNP</sequence>
<evidence type="ECO:0008006" key="4">
    <source>
        <dbReference type="Google" id="ProtNLM"/>
    </source>
</evidence>
<keyword evidence="1" id="KW-0812">Transmembrane</keyword>
<feature type="transmembrane region" description="Helical" evidence="1">
    <location>
        <begin position="253"/>
        <end position="272"/>
    </location>
</feature>
<keyword evidence="1" id="KW-0472">Membrane</keyword>
<proteinExistence type="predicted"/>
<gene>
    <name evidence="2" type="ORF">ACIKP9_09355</name>
</gene>
<feature type="transmembrane region" description="Helical" evidence="1">
    <location>
        <begin position="333"/>
        <end position="351"/>
    </location>
</feature>
<feature type="transmembrane region" description="Helical" evidence="1">
    <location>
        <begin position="363"/>
        <end position="381"/>
    </location>
</feature>